<dbReference type="InParanoid" id="F0Z6E4"/>
<proteinExistence type="predicted"/>
<dbReference type="KEGG" id="dpp:DICPUDRAFT_146606"/>
<dbReference type="PANTHER" id="PTHR32142">
    <property type="entry name" value="B BOX-TYPE DOMAIN-CONTAINING PROTEIN-RELATED"/>
    <property type="match status" value="1"/>
</dbReference>
<dbReference type="AlphaFoldDB" id="F0Z6E4"/>
<dbReference type="Proteomes" id="UP000001064">
    <property type="component" value="Unassembled WGS sequence"/>
</dbReference>
<dbReference type="RefSeq" id="XP_003283019.1">
    <property type="nucleotide sequence ID" value="XM_003282971.1"/>
</dbReference>
<dbReference type="GeneID" id="10503448"/>
<gene>
    <name evidence="1" type="ORF">DICPUDRAFT_146606</name>
</gene>
<dbReference type="EMBL" id="GL870942">
    <property type="protein sequence ID" value="EGC40472.1"/>
    <property type="molecule type" value="Genomic_DNA"/>
</dbReference>
<name>F0Z6E4_DICPU</name>
<dbReference type="PANTHER" id="PTHR32142:SF55">
    <property type="entry name" value="ANKYRIN REPEAT-CONTAINING PROTEIN-RELATED"/>
    <property type="match status" value="1"/>
</dbReference>
<dbReference type="VEuPathDB" id="AmoebaDB:DICPUDRAFT_146606"/>
<accession>F0Z6E4</accession>
<evidence type="ECO:0000313" key="2">
    <source>
        <dbReference type="Proteomes" id="UP000001064"/>
    </source>
</evidence>
<reference evidence="2" key="1">
    <citation type="journal article" date="2011" name="Genome Biol.">
        <title>Comparative genomics of the social amoebae Dictyostelium discoideum and Dictyostelium purpureum.</title>
        <authorList>
            <consortium name="US DOE Joint Genome Institute (JGI-PGF)"/>
            <person name="Sucgang R."/>
            <person name="Kuo A."/>
            <person name="Tian X."/>
            <person name="Salerno W."/>
            <person name="Parikh A."/>
            <person name="Feasley C.L."/>
            <person name="Dalin E."/>
            <person name="Tu H."/>
            <person name="Huang E."/>
            <person name="Barry K."/>
            <person name="Lindquist E."/>
            <person name="Shapiro H."/>
            <person name="Bruce D."/>
            <person name="Schmutz J."/>
            <person name="Salamov A."/>
            <person name="Fey P."/>
            <person name="Gaudet P."/>
            <person name="Anjard C."/>
            <person name="Babu M.M."/>
            <person name="Basu S."/>
            <person name="Bushmanova Y."/>
            <person name="van der Wel H."/>
            <person name="Katoh-Kurasawa M."/>
            <person name="Dinh C."/>
            <person name="Coutinho P.M."/>
            <person name="Saito T."/>
            <person name="Elias M."/>
            <person name="Schaap P."/>
            <person name="Kay R.R."/>
            <person name="Henrissat B."/>
            <person name="Eichinger L."/>
            <person name="Rivero F."/>
            <person name="Putnam N.H."/>
            <person name="West C.M."/>
            <person name="Loomis W.F."/>
            <person name="Chisholm R.L."/>
            <person name="Shaulsky G."/>
            <person name="Strassmann J.E."/>
            <person name="Queller D.C."/>
            <person name="Kuspa A."/>
            <person name="Grigoriev I.V."/>
        </authorList>
    </citation>
    <scope>NUCLEOTIDE SEQUENCE [LARGE SCALE GENOMIC DNA]</scope>
    <source>
        <strain evidence="2">QSDP1</strain>
    </source>
</reference>
<evidence type="ECO:0000313" key="1">
    <source>
        <dbReference type="EMBL" id="EGC40472.1"/>
    </source>
</evidence>
<dbReference type="FunCoup" id="F0Z6E4">
    <property type="interactions" value="7"/>
</dbReference>
<organism evidence="1 2">
    <name type="scientific">Dictyostelium purpureum</name>
    <name type="common">Slime mold</name>
    <dbReference type="NCBI Taxonomy" id="5786"/>
    <lineage>
        <taxon>Eukaryota</taxon>
        <taxon>Amoebozoa</taxon>
        <taxon>Evosea</taxon>
        <taxon>Eumycetozoa</taxon>
        <taxon>Dictyostelia</taxon>
        <taxon>Dictyosteliales</taxon>
        <taxon>Dictyosteliaceae</taxon>
        <taxon>Dictyostelium</taxon>
    </lineage>
</organism>
<dbReference type="eggNOG" id="ENOG502RI1B">
    <property type="taxonomic scope" value="Eukaryota"/>
</dbReference>
<sequence length="980" mass="116238">MGYPDTNILNQLLKSDRMLALDLFHQIMSSSSISNKDNLFHQLHKLDEEYIQIAVNPPYSIQIIPSLLEKSFNESTISQIESLLKNYNNSNNQPHINQLMNKYKNLIVKNVFKKVNSIFQRDKILQLIISNPDYHIPPTLSYQDDLGKIDIQDIVFNVVSLNIQNKLLDLNYYYIPKELEQYEQIIQDIIDIKELGKKRILKLTGLFREMDEYSTSAYEEKEIKRFGYIEKELFEIENLKLFLSNNENDWKRVKKEFRAIKRNRNEAFHTILSQDFIKYYYSVLYGREKYRFICNFVQRSIQYSISHYFYTLENKEFYSFINSLSNKSELVSKWLKVIKRITVTIPKHTIGSKDVNEYRFAIKDKETVDLITNYKELFKDFKYYSKAKDLLFLNYESLDYAINKVQLKLPNINEINAFIFPLKNALESFGLNEIKLVIDNCNFNIIELERKIDHIKLSKRLSNEQIDQLLETITYFISNRNIAGLYFCLDLIPDNEAFQNLAFDGEDSSKSNLKLWIKLFIATIKRASKYKFNNLLNRIKFNPIVKYPRIFVEVWEGMNENELLPDIFDEIPIFTSPQTIECSFITHPCSQRDPDQIIDMVQLLINNSKQLINNNGHIKEAKYREALSRAINYLFRVLIQSENVAFEKISLTHQFINESGIVEVQHSTLFSVYYLAIKSRNLIKYISSVPQFKLYQFYYYKLPDTTYCFEQGLEQRIEPFDLRNYLDPKEFSFDFIFGKYSTFDAILNKLINQFIYKETRFFSDQTKCNFGGKELINHTLEFLLMIRRSDLFLQHLETIQIRFPSYFNNHFQFSERCLDYALCGGDEIVLSAILNQTDKLNNLLQSSLLIKYHNQIRNIVNICTIDTKNTITPDTLITSCLYNSIFSKREISFTNFIRHHTKCLPIQQISFKLYYSLLNTYPNHPDLQLSESIIDNIVNSNSIVFLKQLYDNKMIDENLLLYTKNKLLNHKDYIYINWLK</sequence>
<protein>
    <submittedName>
        <fullName evidence="1">Uncharacterized protein</fullName>
    </submittedName>
</protein>
<keyword evidence="2" id="KW-1185">Reference proteome</keyword>